<evidence type="ECO:0000256" key="6">
    <source>
        <dbReference type="ARBA" id="ARBA00022840"/>
    </source>
</evidence>
<keyword evidence="7 10" id="KW-1133">Transmembrane helix</keyword>
<dbReference type="Proteomes" id="UP000623129">
    <property type="component" value="Unassembled WGS sequence"/>
</dbReference>
<evidence type="ECO:0000313" key="13">
    <source>
        <dbReference type="EMBL" id="KAF3340348.1"/>
    </source>
</evidence>
<dbReference type="PANTHER" id="PTHR45927">
    <property type="entry name" value="LYSM-DOMAIN RECEPTOR-LIKE KINASE-RELATED"/>
    <property type="match status" value="1"/>
</dbReference>
<evidence type="ECO:0000256" key="3">
    <source>
        <dbReference type="ARBA" id="ARBA00022692"/>
    </source>
</evidence>
<gene>
    <name evidence="13" type="ORF">FCM35_KLT16119</name>
</gene>
<dbReference type="Pfam" id="PF01476">
    <property type="entry name" value="LysM"/>
    <property type="match status" value="1"/>
</dbReference>
<evidence type="ECO:0000313" key="14">
    <source>
        <dbReference type="Proteomes" id="UP000623129"/>
    </source>
</evidence>
<dbReference type="SUPFAM" id="SSF56112">
    <property type="entry name" value="Protein kinase-like (PK-like)"/>
    <property type="match status" value="1"/>
</dbReference>
<dbReference type="PANTHER" id="PTHR45927:SF15">
    <property type="entry name" value="SERINE_THREONINE RECEPTOR-LIKE KINASE NFP"/>
    <property type="match status" value="1"/>
</dbReference>
<keyword evidence="3 10" id="KW-0812">Transmembrane</keyword>
<evidence type="ECO:0000259" key="12">
    <source>
        <dbReference type="PROSITE" id="PS50011"/>
    </source>
</evidence>
<dbReference type="Gene3D" id="1.10.510.10">
    <property type="entry name" value="Transferase(Phosphotransferase) domain 1"/>
    <property type="match status" value="1"/>
</dbReference>
<reference evidence="13" key="1">
    <citation type="submission" date="2020-01" db="EMBL/GenBank/DDBJ databases">
        <title>Genome sequence of Kobresia littledalei, the first chromosome-level genome in the family Cyperaceae.</title>
        <authorList>
            <person name="Qu G."/>
        </authorList>
    </citation>
    <scope>NUCLEOTIDE SEQUENCE</scope>
    <source>
        <strain evidence="13">C.B.Clarke</strain>
        <tissue evidence="13">Leaf</tissue>
    </source>
</reference>
<keyword evidence="13" id="KW-0418">Kinase</keyword>
<dbReference type="InterPro" id="IPR000719">
    <property type="entry name" value="Prot_kinase_dom"/>
</dbReference>
<dbReference type="InterPro" id="IPR011009">
    <property type="entry name" value="Kinase-like_dom_sf"/>
</dbReference>
<keyword evidence="2" id="KW-1003">Cell membrane</keyword>
<evidence type="ECO:0000256" key="7">
    <source>
        <dbReference type="ARBA" id="ARBA00022989"/>
    </source>
</evidence>
<dbReference type="Gene3D" id="3.30.200.20">
    <property type="entry name" value="Phosphorylase Kinase, domain 1"/>
    <property type="match status" value="1"/>
</dbReference>
<dbReference type="OrthoDB" id="4062651at2759"/>
<keyword evidence="13" id="KW-0675">Receptor</keyword>
<dbReference type="InterPro" id="IPR052611">
    <property type="entry name" value="Plant_RLK_LysM"/>
</dbReference>
<feature type="domain" description="Protein kinase" evidence="12">
    <location>
        <begin position="300"/>
        <end position="609"/>
    </location>
</feature>
<dbReference type="EMBL" id="SWLB01000003">
    <property type="protein sequence ID" value="KAF3340348.1"/>
    <property type="molecule type" value="Genomic_DNA"/>
</dbReference>
<dbReference type="SMART" id="SM00220">
    <property type="entry name" value="S_TKc"/>
    <property type="match status" value="1"/>
</dbReference>
<comment type="caution">
    <text evidence="13">The sequence shown here is derived from an EMBL/GenBank/DDBJ whole genome shotgun (WGS) entry which is preliminary data.</text>
</comment>
<dbReference type="GO" id="GO:0004672">
    <property type="term" value="F:protein kinase activity"/>
    <property type="evidence" value="ECO:0007669"/>
    <property type="project" value="InterPro"/>
</dbReference>
<evidence type="ECO:0000256" key="9">
    <source>
        <dbReference type="ARBA" id="ARBA00023157"/>
    </source>
</evidence>
<keyword evidence="14" id="KW-1185">Reference proteome</keyword>
<evidence type="ECO:0000256" key="8">
    <source>
        <dbReference type="ARBA" id="ARBA00023136"/>
    </source>
</evidence>
<dbReference type="FunFam" id="1.10.510.10:FF:000468">
    <property type="entry name" value="PTI1-like tyrosine-protein kinase 3"/>
    <property type="match status" value="1"/>
</dbReference>
<feature type="transmembrane region" description="Helical" evidence="10">
    <location>
        <begin position="255"/>
        <end position="281"/>
    </location>
</feature>
<dbReference type="GO" id="GO:0005524">
    <property type="term" value="F:ATP binding"/>
    <property type="evidence" value="ECO:0007669"/>
    <property type="project" value="UniProtKB-KW"/>
</dbReference>
<sequence length="628" mass="68998">MDSYSLITLLSCFLIIFHGNSQSPASPDGFNCSANRTIYPCQAFGLYRAGLTQGIQDLVSVGDLFGVSRLMVARSSNLTTSTTPGVGEPLLIPFTCDCLPEYNNHSYYPVAYQINSGDTYYLVSTGKFQNLTQYQAVEIVNPTLVPTDLDIGQMVTFPMFCQCPSSTDNFTNLVTYVMQPSDNYSYVASSFGTTVQSLVSLNGPENTSANFATILVPLAQNPPPILLNRKSEQAATPAPSPTPVLVVEKKDRNGVIVGLAVALGIVGALFVFLLILLACSWRSFILRQRMSEENGGKGSSIVEQRLGRNESGAKLMSDITEWLDKYKVFTLEELKEATANFDSSHLIQGTVYKGNIDGETFAVKKMKWNACEELKILQKVNHTNLVKLEGFCVDSESGTCYLVYEYLENGSLDMWLHDPASSRKIDWRTRLRIALDLAHGLQYIHEHTWPRVVHKDIKSSNLLLDSRLGAKIANFGLAKTGHNAVTTHIIGTQGYIAPEYLADGLVTTKMDVFAYGVVLLELLSGKEAVNAEGETLWSEAEKTIFDSRDGMKEAKIREWMDPALVEQSCPIDSVVSVINVAKACLHKDPAKRPSMVEVAYTLSKADETFADYSGESLSSVSGTDVFAR</sequence>
<evidence type="ECO:0000256" key="5">
    <source>
        <dbReference type="ARBA" id="ARBA00022741"/>
    </source>
</evidence>
<keyword evidence="4 11" id="KW-0732">Signal</keyword>
<dbReference type="AlphaFoldDB" id="A0A833VXX5"/>
<dbReference type="Pfam" id="PF23457">
    <property type="entry name" value="LysM2_NFP"/>
    <property type="match status" value="1"/>
</dbReference>
<evidence type="ECO:0000256" key="10">
    <source>
        <dbReference type="SAM" id="Phobius"/>
    </source>
</evidence>
<name>A0A833VXX5_9POAL</name>
<dbReference type="Pfam" id="PF00069">
    <property type="entry name" value="Pkinase"/>
    <property type="match status" value="1"/>
</dbReference>
<keyword evidence="6" id="KW-0067">ATP-binding</keyword>
<proteinExistence type="predicted"/>
<keyword evidence="9" id="KW-1015">Disulfide bond</keyword>
<evidence type="ECO:0000256" key="2">
    <source>
        <dbReference type="ARBA" id="ARBA00022475"/>
    </source>
</evidence>
<keyword evidence="5" id="KW-0547">Nucleotide-binding</keyword>
<keyword evidence="13" id="KW-0808">Transferase</keyword>
<feature type="chain" id="PRO_5032646068" evidence="11">
    <location>
        <begin position="22"/>
        <end position="628"/>
    </location>
</feature>
<dbReference type="PROSITE" id="PS50011">
    <property type="entry name" value="PROTEIN_KINASE_DOM"/>
    <property type="match status" value="1"/>
</dbReference>
<organism evidence="13 14">
    <name type="scientific">Carex littledalei</name>
    <dbReference type="NCBI Taxonomy" id="544730"/>
    <lineage>
        <taxon>Eukaryota</taxon>
        <taxon>Viridiplantae</taxon>
        <taxon>Streptophyta</taxon>
        <taxon>Embryophyta</taxon>
        <taxon>Tracheophyta</taxon>
        <taxon>Spermatophyta</taxon>
        <taxon>Magnoliopsida</taxon>
        <taxon>Liliopsida</taxon>
        <taxon>Poales</taxon>
        <taxon>Cyperaceae</taxon>
        <taxon>Cyperoideae</taxon>
        <taxon>Cariceae</taxon>
        <taxon>Carex</taxon>
        <taxon>Carex subgen. Euthyceras</taxon>
    </lineage>
</organism>
<accession>A0A833VXX5</accession>
<dbReference type="InterPro" id="IPR018392">
    <property type="entry name" value="LysM"/>
</dbReference>
<dbReference type="PROSITE" id="PS00108">
    <property type="entry name" value="PROTEIN_KINASE_ST"/>
    <property type="match status" value="1"/>
</dbReference>
<dbReference type="GO" id="GO:0005886">
    <property type="term" value="C:plasma membrane"/>
    <property type="evidence" value="ECO:0007669"/>
    <property type="project" value="UniProtKB-SubCell"/>
</dbReference>
<protein>
    <submittedName>
        <fullName evidence="13">Chitin elicitor receptor kinase 1</fullName>
    </submittedName>
</protein>
<comment type="subcellular location">
    <subcellularLocation>
        <location evidence="1">Cell membrane</location>
        <topology evidence="1">Single-pass membrane protein</topology>
    </subcellularLocation>
</comment>
<evidence type="ECO:0000256" key="1">
    <source>
        <dbReference type="ARBA" id="ARBA00004162"/>
    </source>
</evidence>
<feature type="signal peptide" evidence="11">
    <location>
        <begin position="1"/>
        <end position="21"/>
    </location>
</feature>
<dbReference type="InterPro" id="IPR008271">
    <property type="entry name" value="Ser/Thr_kinase_AS"/>
</dbReference>
<dbReference type="InterPro" id="IPR059143">
    <property type="entry name" value="NFP_LysM2"/>
</dbReference>
<keyword evidence="8 10" id="KW-0472">Membrane</keyword>
<evidence type="ECO:0000256" key="11">
    <source>
        <dbReference type="SAM" id="SignalP"/>
    </source>
</evidence>
<evidence type="ECO:0000256" key="4">
    <source>
        <dbReference type="ARBA" id="ARBA00022729"/>
    </source>
</evidence>